<dbReference type="EMBL" id="FQUL01000001">
    <property type="protein sequence ID" value="SHE28220.1"/>
    <property type="molecule type" value="Genomic_DNA"/>
</dbReference>
<dbReference type="Gene3D" id="1.10.3210.10">
    <property type="entry name" value="Hypothetical protein af1432"/>
    <property type="match status" value="1"/>
</dbReference>
<dbReference type="STRING" id="1121881.SAMN02745225_00160"/>
<evidence type="ECO:0008006" key="3">
    <source>
        <dbReference type="Google" id="ProtNLM"/>
    </source>
</evidence>
<evidence type="ECO:0000313" key="1">
    <source>
        <dbReference type="EMBL" id="SHE28220.1"/>
    </source>
</evidence>
<name>A0A1M4S7Q8_9ACTN</name>
<keyword evidence="2" id="KW-1185">Reference proteome</keyword>
<sequence length="183" mass="20666">MRIDQARTLAEEHSKGGEERFWRIQKVVDLANNLAETIITGQQDGETLIKAAWLHDIGRSFALVKTGLYFLDGAMFLEEMGEIKLAQLVANCSFSKEEAEIVGLGLELERFPYHKSLVSDCLSYCDLSIDDRGKRVMLSDKVASIKERYGDNSSTYLALTKALPRMKEVFLEVETLVRREASL</sequence>
<dbReference type="Proteomes" id="UP000184295">
    <property type="component" value="Unassembled WGS sequence"/>
</dbReference>
<dbReference type="OrthoDB" id="2989229at2"/>
<accession>A0A1M4S7Q8</accession>
<dbReference type="RefSeq" id="WP_143146306.1">
    <property type="nucleotide sequence ID" value="NZ_FQUL01000001.1"/>
</dbReference>
<gene>
    <name evidence="1" type="ORF">SAMN02745225_00160</name>
</gene>
<dbReference type="AlphaFoldDB" id="A0A1M4S7Q8"/>
<proteinExistence type="predicted"/>
<protein>
    <recommendedName>
        <fullName evidence="3">HD domain-containing protein</fullName>
    </recommendedName>
</protein>
<dbReference type="SUPFAM" id="SSF109604">
    <property type="entry name" value="HD-domain/PDEase-like"/>
    <property type="match status" value="1"/>
</dbReference>
<reference evidence="2" key="1">
    <citation type="submission" date="2016-11" db="EMBL/GenBank/DDBJ databases">
        <authorList>
            <person name="Varghese N."/>
            <person name="Submissions S."/>
        </authorList>
    </citation>
    <scope>NUCLEOTIDE SEQUENCE [LARGE SCALE GENOMIC DNA]</scope>
    <source>
        <strain evidence="2">DSM 19514</strain>
    </source>
</reference>
<organism evidence="1 2">
    <name type="scientific">Ferrithrix thermotolerans DSM 19514</name>
    <dbReference type="NCBI Taxonomy" id="1121881"/>
    <lineage>
        <taxon>Bacteria</taxon>
        <taxon>Bacillati</taxon>
        <taxon>Actinomycetota</taxon>
        <taxon>Acidimicrobiia</taxon>
        <taxon>Acidimicrobiales</taxon>
        <taxon>Acidimicrobiaceae</taxon>
        <taxon>Ferrithrix</taxon>
    </lineage>
</organism>
<evidence type="ECO:0000313" key="2">
    <source>
        <dbReference type="Proteomes" id="UP000184295"/>
    </source>
</evidence>